<dbReference type="GO" id="GO:0043171">
    <property type="term" value="P:peptide catabolic process"/>
    <property type="evidence" value="ECO:0007669"/>
    <property type="project" value="TreeGrafter"/>
</dbReference>
<evidence type="ECO:0000256" key="6">
    <source>
        <dbReference type="ARBA" id="ARBA00022438"/>
    </source>
</evidence>
<dbReference type="InterPro" id="IPR014782">
    <property type="entry name" value="Peptidase_M1_dom"/>
</dbReference>
<dbReference type="Gene3D" id="2.60.40.1730">
    <property type="entry name" value="tricorn interacting facor f3 domain"/>
    <property type="match status" value="1"/>
</dbReference>
<dbReference type="GO" id="GO:0042277">
    <property type="term" value="F:peptide binding"/>
    <property type="evidence" value="ECO:0007669"/>
    <property type="project" value="TreeGrafter"/>
</dbReference>
<dbReference type="GO" id="GO:0006508">
    <property type="term" value="P:proteolysis"/>
    <property type="evidence" value="ECO:0007669"/>
    <property type="project" value="UniProtKB-KW"/>
</dbReference>
<name>A0A1L7CJI2_CORFL</name>
<dbReference type="InterPro" id="IPR050344">
    <property type="entry name" value="Peptidase_M1_aminopeptidases"/>
</dbReference>
<dbReference type="InterPro" id="IPR045357">
    <property type="entry name" value="Aminopeptidase_N-like_N"/>
</dbReference>
<dbReference type="Pfam" id="PF01433">
    <property type="entry name" value="Peptidase_M1"/>
    <property type="match status" value="1"/>
</dbReference>
<keyword evidence="6 16" id="KW-0031">Aminopeptidase</keyword>
<sequence length="457" mass="51027">MQLPSTALSHVPAQSRDAYTGVDYNLGYVVTHYDLDLDYRVEPNRLRGIARISLRSTSDIAKLNLDLGGAMVARRVTATVEDNRRGDGKKPSVRVSKFRQSGGKLRLQFAETVPAGTTFVVEVRYGGCPRPLRTPWGEIGWEETESGALVASQPNGASSWFPCDDTPSAKAAFDIVVTADKPFLVISNGELVSKSSAGGALTKWHYRTHHPMATYLATVQVGEFSPIELGPSCTAWAPAHLGAVVREEFAQQQDMLDFFAECFGPYPFDAYQVVITEDELEIPLEAQGLSIFGSNHVQGDHVFERLIAHELSHQWFGNSVGLKRWQDIWLNEGFACYCEWLWMEHAHGIPVAESARAHYGVLARKKQDLLLADPGPRDMFDDRVYKRGALTVHALRRLMGDKAFFRAMRSYIETHRHGCVGPEDLFAQLRDFGANQRELKALCTQWLEQTALPKFPS</sequence>
<dbReference type="InterPro" id="IPR027268">
    <property type="entry name" value="Peptidase_M4/M1_CTD_sf"/>
</dbReference>
<dbReference type="GeneID" id="82879418"/>
<dbReference type="KEGG" id="cfc:CFLV_01610"/>
<dbReference type="PANTHER" id="PTHR11533:SF174">
    <property type="entry name" value="PUROMYCIN-SENSITIVE AMINOPEPTIDASE-RELATED"/>
    <property type="match status" value="1"/>
</dbReference>
<evidence type="ECO:0000313" key="16">
    <source>
        <dbReference type="EMBL" id="APT86016.1"/>
    </source>
</evidence>
<dbReference type="CDD" id="cd09603">
    <property type="entry name" value="M1_APN_like"/>
    <property type="match status" value="1"/>
</dbReference>
<reference evidence="16 18" key="1">
    <citation type="submission" date="2014-08" db="EMBL/GenBank/DDBJ databases">
        <title>Complete genome sequence of Corynebacterium flavescens OJ8(T)(=DSM 20296(T)), isolated from cheese.</title>
        <authorList>
            <person name="Ruckert C."/>
            <person name="Albersmeier A."/>
            <person name="Winkler A."/>
            <person name="Kalinowski J."/>
        </authorList>
    </citation>
    <scope>NUCLEOTIDE SEQUENCE [LARGE SCALE GENOMIC DNA]</scope>
    <source>
        <strain evidence="16 18">OJ8</strain>
    </source>
</reference>
<evidence type="ECO:0000313" key="19">
    <source>
        <dbReference type="Proteomes" id="UP000315353"/>
    </source>
</evidence>
<comment type="catalytic activity">
    <reaction evidence="1">
        <text>Release of an N-terminal amino acid, Xaa-|-Yaa- from a peptide, amide or arylamide. Xaa is preferably Ala, but may be most amino acids including Pro (slow action). When a terminal hydrophobic residue is followed by a prolyl residue, the two may be released as an intact Xaa-Pro dipeptide.</text>
        <dbReference type="EC" id="3.4.11.2"/>
    </reaction>
</comment>
<reference evidence="17 19" key="2">
    <citation type="submission" date="2019-06" db="EMBL/GenBank/DDBJ databases">
        <title>Whole genome shotgun sequence of Corynebacterium flavescens NBRC 14136.</title>
        <authorList>
            <person name="Hosoyama A."/>
            <person name="Uohara A."/>
            <person name="Ohji S."/>
            <person name="Ichikawa N."/>
        </authorList>
    </citation>
    <scope>NUCLEOTIDE SEQUENCE [LARGE SCALE GENOMIC DNA]</scope>
    <source>
        <strain evidence="17 19">NBRC 14136</strain>
    </source>
</reference>
<evidence type="ECO:0000259" key="14">
    <source>
        <dbReference type="Pfam" id="PF01433"/>
    </source>
</evidence>
<keyword evidence="7" id="KW-0645">Protease</keyword>
<evidence type="ECO:0000256" key="3">
    <source>
        <dbReference type="ARBA" id="ARBA00010136"/>
    </source>
</evidence>
<protein>
    <recommendedName>
        <fullName evidence="5">Aminopeptidase N</fullName>
        <ecNumber evidence="4">3.4.11.2</ecNumber>
    </recommendedName>
    <alternativeName>
        <fullName evidence="12">Alanine aminopeptidase</fullName>
    </alternativeName>
    <alternativeName>
        <fullName evidence="13">Lysyl aminopeptidase</fullName>
    </alternativeName>
</protein>
<dbReference type="EMBL" id="BJNB01000007">
    <property type="protein sequence ID" value="GEB97189.1"/>
    <property type="molecule type" value="Genomic_DNA"/>
</dbReference>
<dbReference type="OrthoDB" id="100605at2"/>
<keyword evidence="11" id="KW-0482">Metalloprotease</keyword>
<evidence type="ECO:0000259" key="15">
    <source>
        <dbReference type="Pfam" id="PF17900"/>
    </source>
</evidence>
<dbReference type="GO" id="GO:0005615">
    <property type="term" value="C:extracellular space"/>
    <property type="evidence" value="ECO:0007669"/>
    <property type="project" value="TreeGrafter"/>
</dbReference>
<dbReference type="Pfam" id="PF17900">
    <property type="entry name" value="Peptidase_M1_N"/>
    <property type="match status" value="1"/>
</dbReference>
<keyword evidence="10" id="KW-0862">Zinc</keyword>
<dbReference type="STRING" id="28028.CFLV_01610"/>
<evidence type="ECO:0000256" key="8">
    <source>
        <dbReference type="ARBA" id="ARBA00022723"/>
    </source>
</evidence>
<organism evidence="16 18">
    <name type="scientific">Corynebacterium flavescens</name>
    <dbReference type="NCBI Taxonomy" id="28028"/>
    <lineage>
        <taxon>Bacteria</taxon>
        <taxon>Bacillati</taxon>
        <taxon>Actinomycetota</taxon>
        <taxon>Actinomycetes</taxon>
        <taxon>Mycobacteriales</taxon>
        <taxon>Corynebacteriaceae</taxon>
        <taxon>Corynebacterium</taxon>
    </lineage>
</organism>
<dbReference type="AlphaFoldDB" id="A0A1L7CJI2"/>
<evidence type="ECO:0000256" key="11">
    <source>
        <dbReference type="ARBA" id="ARBA00023049"/>
    </source>
</evidence>
<evidence type="ECO:0000256" key="2">
    <source>
        <dbReference type="ARBA" id="ARBA00001947"/>
    </source>
</evidence>
<dbReference type="SUPFAM" id="SSF55486">
    <property type="entry name" value="Metalloproteases ('zincins'), catalytic domain"/>
    <property type="match status" value="1"/>
</dbReference>
<dbReference type="GO" id="GO:0016020">
    <property type="term" value="C:membrane"/>
    <property type="evidence" value="ECO:0007669"/>
    <property type="project" value="TreeGrafter"/>
</dbReference>
<evidence type="ECO:0000256" key="12">
    <source>
        <dbReference type="ARBA" id="ARBA00029811"/>
    </source>
</evidence>
<dbReference type="GO" id="GO:0005737">
    <property type="term" value="C:cytoplasm"/>
    <property type="evidence" value="ECO:0007669"/>
    <property type="project" value="TreeGrafter"/>
</dbReference>
<evidence type="ECO:0000256" key="7">
    <source>
        <dbReference type="ARBA" id="ARBA00022670"/>
    </source>
</evidence>
<proteinExistence type="inferred from homology"/>
<dbReference type="EMBL" id="CP009246">
    <property type="protein sequence ID" value="APT86016.1"/>
    <property type="molecule type" value="Genomic_DNA"/>
</dbReference>
<dbReference type="GO" id="GO:0016285">
    <property type="term" value="F:alanyl aminopeptidase activity"/>
    <property type="evidence" value="ECO:0007669"/>
    <property type="project" value="UniProtKB-EC"/>
</dbReference>
<feature type="domain" description="Peptidase M1 membrane alanine aminopeptidase" evidence="14">
    <location>
        <begin position="249"/>
        <end position="446"/>
    </location>
</feature>
<dbReference type="GO" id="GO:0008270">
    <property type="term" value="F:zinc ion binding"/>
    <property type="evidence" value="ECO:0007669"/>
    <property type="project" value="InterPro"/>
</dbReference>
<evidence type="ECO:0000256" key="9">
    <source>
        <dbReference type="ARBA" id="ARBA00022801"/>
    </source>
</evidence>
<accession>A0A1L7CJI2</accession>
<dbReference type="Gene3D" id="1.10.390.10">
    <property type="entry name" value="Neutral Protease Domain 2"/>
    <property type="match status" value="1"/>
</dbReference>
<dbReference type="InterPro" id="IPR001930">
    <property type="entry name" value="Peptidase_M1"/>
</dbReference>
<evidence type="ECO:0000256" key="4">
    <source>
        <dbReference type="ARBA" id="ARBA00012564"/>
    </source>
</evidence>
<evidence type="ECO:0000256" key="10">
    <source>
        <dbReference type="ARBA" id="ARBA00022833"/>
    </source>
</evidence>
<keyword evidence="18" id="KW-1185">Reference proteome</keyword>
<dbReference type="SUPFAM" id="SSF63737">
    <property type="entry name" value="Leukotriene A4 hydrolase N-terminal domain"/>
    <property type="match status" value="1"/>
</dbReference>
<evidence type="ECO:0000256" key="13">
    <source>
        <dbReference type="ARBA" id="ARBA00031533"/>
    </source>
</evidence>
<dbReference type="InterPro" id="IPR042097">
    <property type="entry name" value="Aminopeptidase_N-like_N_sf"/>
</dbReference>
<keyword evidence="8" id="KW-0479">Metal-binding</keyword>
<dbReference type="Proteomes" id="UP000315353">
    <property type="component" value="Unassembled WGS sequence"/>
</dbReference>
<dbReference type="EC" id="3.4.11.2" evidence="4"/>
<gene>
    <name evidence="17" type="ORF">CFL01nite_06840</name>
    <name evidence="16" type="ORF">CFLV_01610</name>
</gene>
<evidence type="ECO:0000313" key="17">
    <source>
        <dbReference type="EMBL" id="GEB97189.1"/>
    </source>
</evidence>
<dbReference type="GO" id="GO:0070006">
    <property type="term" value="F:metalloaminopeptidase activity"/>
    <property type="evidence" value="ECO:0007669"/>
    <property type="project" value="TreeGrafter"/>
</dbReference>
<dbReference type="RefSeq" id="WP_075729017.1">
    <property type="nucleotide sequence ID" value="NZ_BJNB01000007.1"/>
</dbReference>
<dbReference type="Proteomes" id="UP000185479">
    <property type="component" value="Chromosome"/>
</dbReference>
<evidence type="ECO:0000313" key="18">
    <source>
        <dbReference type="Proteomes" id="UP000185479"/>
    </source>
</evidence>
<evidence type="ECO:0000256" key="1">
    <source>
        <dbReference type="ARBA" id="ARBA00000098"/>
    </source>
</evidence>
<dbReference type="PANTHER" id="PTHR11533">
    <property type="entry name" value="PROTEASE M1 ZINC METALLOPROTEASE"/>
    <property type="match status" value="1"/>
</dbReference>
<dbReference type="PRINTS" id="PR00756">
    <property type="entry name" value="ALADIPTASE"/>
</dbReference>
<comment type="cofactor">
    <cofactor evidence="2">
        <name>Zn(2+)</name>
        <dbReference type="ChEBI" id="CHEBI:29105"/>
    </cofactor>
</comment>
<feature type="domain" description="Aminopeptidase N-like N-terminal" evidence="15">
    <location>
        <begin position="31"/>
        <end position="216"/>
    </location>
</feature>
<keyword evidence="9" id="KW-0378">Hydrolase</keyword>
<comment type="similarity">
    <text evidence="3">Belongs to the peptidase M1 family.</text>
</comment>
<evidence type="ECO:0000256" key="5">
    <source>
        <dbReference type="ARBA" id="ARBA00015611"/>
    </source>
</evidence>